<evidence type="ECO:0000313" key="5">
    <source>
        <dbReference type="EMBL" id="DAD24675.1"/>
    </source>
</evidence>
<proteinExistence type="inferred from homology"/>
<evidence type="ECO:0000259" key="4">
    <source>
        <dbReference type="Pfam" id="PF01301"/>
    </source>
</evidence>
<evidence type="ECO:0000313" key="6">
    <source>
        <dbReference type="Proteomes" id="UP000607653"/>
    </source>
</evidence>
<dbReference type="EMBL" id="DUZY01000001">
    <property type="protein sequence ID" value="DAD24675.1"/>
    <property type="molecule type" value="Genomic_DNA"/>
</dbReference>
<dbReference type="InterPro" id="IPR001944">
    <property type="entry name" value="Glycoside_Hdrlase_35"/>
</dbReference>
<name>A0A822Y0S1_NELNU</name>
<sequence>MVEKNPFTPVSIAPLFLLFFSFSAFSLAVNITYDSRSLIFDGQRKLIISSSIHYPRSVPGMWPGLVKTAKKGGADAIETYVFWNGHELSPGNYYFKKRYNLVKFVRIVQRAGMYLILRIGPLVAAEWNFGGVPVWLHYVPGTVFRTDSEPFKNHMQNLTTFIVNMMKKEKLFASQGGPIILAQASIM</sequence>
<dbReference type="GO" id="GO:0004565">
    <property type="term" value="F:beta-galactosidase activity"/>
    <property type="evidence" value="ECO:0007669"/>
    <property type="project" value="UniProtKB-EC"/>
</dbReference>
<gene>
    <name evidence="5" type="ORF">HUJ06_026139</name>
</gene>
<evidence type="ECO:0000256" key="2">
    <source>
        <dbReference type="ARBA" id="ARBA00009809"/>
    </source>
</evidence>
<accession>A0A822Y0S1</accession>
<feature type="domain" description="Glycoside hydrolase 35 catalytic" evidence="4">
    <location>
        <begin position="37"/>
        <end position="183"/>
    </location>
</feature>
<evidence type="ECO:0000256" key="3">
    <source>
        <dbReference type="ARBA" id="ARBA00012756"/>
    </source>
</evidence>
<dbReference type="Pfam" id="PF01301">
    <property type="entry name" value="Glyco_hydro_35"/>
    <property type="match status" value="1"/>
</dbReference>
<dbReference type="PRINTS" id="PR00742">
    <property type="entry name" value="GLHYDRLASE35"/>
</dbReference>
<dbReference type="GO" id="GO:0005975">
    <property type="term" value="P:carbohydrate metabolic process"/>
    <property type="evidence" value="ECO:0007669"/>
    <property type="project" value="InterPro"/>
</dbReference>
<keyword evidence="6" id="KW-1185">Reference proteome</keyword>
<dbReference type="Gene3D" id="3.20.20.80">
    <property type="entry name" value="Glycosidases"/>
    <property type="match status" value="1"/>
</dbReference>
<protein>
    <recommendedName>
        <fullName evidence="3">beta-galactosidase</fullName>
        <ecNumber evidence="3">3.2.1.23</ecNumber>
    </recommendedName>
</protein>
<dbReference type="AlphaFoldDB" id="A0A822Y0S1"/>
<dbReference type="PANTHER" id="PTHR23421">
    <property type="entry name" value="BETA-GALACTOSIDASE RELATED"/>
    <property type="match status" value="1"/>
</dbReference>
<evidence type="ECO:0000256" key="1">
    <source>
        <dbReference type="ARBA" id="ARBA00001412"/>
    </source>
</evidence>
<comment type="similarity">
    <text evidence="2">Belongs to the glycosyl hydrolase 35 family.</text>
</comment>
<dbReference type="SUPFAM" id="SSF51445">
    <property type="entry name" value="(Trans)glycosidases"/>
    <property type="match status" value="1"/>
</dbReference>
<organism evidence="5 6">
    <name type="scientific">Nelumbo nucifera</name>
    <name type="common">Sacred lotus</name>
    <dbReference type="NCBI Taxonomy" id="4432"/>
    <lineage>
        <taxon>Eukaryota</taxon>
        <taxon>Viridiplantae</taxon>
        <taxon>Streptophyta</taxon>
        <taxon>Embryophyta</taxon>
        <taxon>Tracheophyta</taxon>
        <taxon>Spermatophyta</taxon>
        <taxon>Magnoliopsida</taxon>
        <taxon>Proteales</taxon>
        <taxon>Nelumbonaceae</taxon>
        <taxon>Nelumbo</taxon>
    </lineage>
</organism>
<dbReference type="InterPro" id="IPR017853">
    <property type="entry name" value="GH"/>
</dbReference>
<comment type="catalytic activity">
    <reaction evidence="1">
        <text>Hydrolysis of terminal non-reducing beta-D-galactose residues in beta-D-galactosides.</text>
        <dbReference type="EC" id="3.2.1.23"/>
    </reaction>
</comment>
<dbReference type="InterPro" id="IPR031330">
    <property type="entry name" value="Gly_Hdrlase_35_cat"/>
</dbReference>
<reference evidence="5 6" key="1">
    <citation type="journal article" date="2020" name="Mol. Biol. Evol.">
        <title>Distinct Expression and Methylation Patterns for Genes with Different Fates following a Single Whole-Genome Duplication in Flowering Plants.</title>
        <authorList>
            <person name="Shi T."/>
            <person name="Rahmani R.S."/>
            <person name="Gugger P.F."/>
            <person name="Wang M."/>
            <person name="Li H."/>
            <person name="Zhang Y."/>
            <person name="Li Z."/>
            <person name="Wang Q."/>
            <person name="Van de Peer Y."/>
            <person name="Marchal K."/>
            <person name="Chen J."/>
        </authorList>
    </citation>
    <scope>NUCLEOTIDE SEQUENCE [LARGE SCALE GENOMIC DNA]</scope>
    <source>
        <tissue evidence="5">Leaf</tissue>
    </source>
</reference>
<comment type="caution">
    <text evidence="5">The sequence shown here is derived from an EMBL/GenBank/DDBJ whole genome shotgun (WGS) entry which is preliminary data.</text>
</comment>
<dbReference type="Proteomes" id="UP000607653">
    <property type="component" value="Unassembled WGS sequence"/>
</dbReference>
<dbReference type="EC" id="3.2.1.23" evidence="3"/>